<keyword evidence="2" id="KW-1185">Reference proteome</keyword>
<sequence>EPRDYFSALIEVRIMYIDTIATFISDNNFITSLDKVFQKIVNKNHITGDTATKSPELLAQFCNSLLSKNSDKNDFEDIMTLFKYLEDKDIFIKFYSKMLAKRLIRGTSLSENAEYSLISKLKKICGFEYTLRLERMLTEIRLNKDLNNQFKDYWSFWPLKTSITSFIMPEELEESFKNFRIFYHSKHSGHKLNWLPHLSKGELETNYCKKPYKFMVSTYQMSILLQYNKNTSYTFKELEQKTGLNDLTLTDTLKALVKAKVLKLSNGTKYNGPRYELNMAFESYKTRILLNGSIILEQDEDKTQNASDDNDRLLIIKRTIVEIIKTRIRMGFVALVREVIDRFDRFPNRYRFKPKVPDIKKCIGILIEKEYIERSAHNKDILCYRA</sequence>
<proteinExistence type="predicted"/>
<protein>
    <submittedName>
        <fullName evidence="1">10853_t:CDS:1</fullName>
    </submittedName>
</protein>
<feature type="non-terminal residue" evidence="1">
    <location>
        <position position="1"/>
    </location>
</feature>
<gene>
    <name evidence="1" type="ORF">DHETER_LOCUS9033</name>
</gene>
<accession>A0ACA9NAF1</accession>
<name>A0ACA9NAF1_9GLOM</name>
<reference evidence="1" key="1">
    <citation type="submission" date="2021-06" db="EMBL/GenBank/DDBJ databases">
        <authorList>
            <person name="Kallberg Y."/>
            <person name="Tangrot J."/>
            <person name="Rosling A."/>
        </authorList>
    </citation>
    <scope>NUCLEOTIDE SEQUENCE</scope>
    <source>
        <strain evidence="1">IL203A</strain>
    </source>
</reference>
<dbReference type="EMBL" id="CAJVPU010015217">
    <property type="protein sequence ID" value="CAG8645309.1"/>
    <property type="molecule type" value="Genomic_DNA"/>
</dbReference>
<evidence type="ECO:0000313" key="2">
    <source>
        <dbReference type="Proteomes" id="UP000789702"/>
    </source>
</evidence>
<evidence type="ECO:0000313" key="1">
    <source>
        <dbReference type="EMBL" id="CAG8645309.1"/>
    </source>
</evidence>
<comment type="caution">
    <text evidence="1">The sequence shown here is derived from an EMBL/GenBank/DDBJ whole genome shotgun (WGS) entry which is preliminary data.</text>
</comment>
<organism evidence="1 2">
    <name type="scientific">Dentiscutata heterogama</name>
    <dbReference type="NCBI Taxonomy" id="1316150"/>
    <lineage>
        <taxon>Eukaryota</taxon>
        <taxon>Fungi</taxon>
        <taxon>Fungi incertae sedis</taxon>
        <taxon>Mucoromycota</taxon>
        <taxon>Glomeromycotina</taxon>
        <taxon>Glomeromycetes</taxon>
        <taxon>Diversisporales</taxon>
        <taxon>Gigasporaceae</taxon>
        <taxon>Dentiscutata</taxon>
    </lineage>
</organism>
<dbReference type="Proteomes" id="UP000789702">
    <property type="component" value="Unassembled WGS sequence"/>
</dbReference>